<feature type="transmembrane region" description="Helical" evidence="1">
    <location>
        <begin position="57"/>
        <end position="90"/>
    </location>
</feature>
<proteinExistence type="predicted"/>
<protein>
    <submittedName>
        <fullName evidence="2">Uncharacterized protein</fullName>
    </submittedName>
</protein>
<evidence type="ECO:0000256" key="1">
    <source>
        <dbReference type="SAM" id="Phobius"/>
    </source>
</evidence>
<accession>A0AAV0ZDG9</accession>
<evidence type="ECO:0000313" key="3">
    <source>
        <dbReference type="Proteomes" id="UP001157006"/>
    </source>
</evidence>
<dbReference type="Proteomes" id="UP001157006">
    <property type="component" value="Chromosome 2"/>
</dbReference>
<gene>
    <name evidence="2" type="ORF">VFH_II037000</name>
</gene>
<keyword evidence="3" id="KW-1185">Reference proteome</keyword>
<keyword evidence="1" id="KW-0812">Transmembrane</keyword>
<evidence type="ECO:0000313" key="2">
    <source>
        <dbReference type="EMBL" id="CAI8596471.1"/>
    </source>
</evidence>
<reference evidence="2 3" key="1">
    <citation type="submission" date="2023-01" db="EMBL/GenBank/DDBJ databases">
        <authorList>
            <person name="Kreplak J."/>
        </authorList>
    </citation>
    <scope>NUCLEOTIDE SEQUENCE [LARGE SCALE GENOMIC DNA]</scope>
</reference>
<keyword evidence="1" id="KW-0472">Membrane</keyword>
<dbReference type="AlphaFoldDB" id="A0AAV0ZDG9"/>
<dbReference type="EMBL" id="OX451737">
    <property type="protein sequence ID" value="CAI8596471.1"/>
    <property type="molecule type" value="Genomic_DNA"/>
</dbReference>
<feature type="transmembrane region" description="Helical" evidence="1">
    <location>
        <begin position="29"/>
        <end position="45"/>
    </location>
</feature>
<sequence length="108" mass="12747">MVYIELQHCLTLPIVSKLTLENIGNWRKMRFVLFFTFYVFLVYGNRHELRLINLRGMEAMALAMVVVASATSAKVRFCFFFCSFFLLFYYDACFFTNSKKPETQHKAT</sequence>
<organism evidence="2 3">
    <name type="scientific">Vicia faba</name>
    <name type="common">Broad bean</name>
    <name type="synonym">Faba vulgaris</name>
    <dbReference type="NCBI Taxonomy" id="3906"/>
    <lineage>
        <taxon>Eukaryota</taxon>
        <taxon>Viridiplantae</taxon>
        <taxon>Streptophyta</taxon>
        <taxon>Embryophyta</taxon>
        <taxon>Tracheophyta</taxon>
        <taxon>Spermatophyta</taxon>
        <taxon>Magnoliopsida</taxon>
        <taxon>eudicotyledons</taxon>
        <taxon>Gunneridae</taxon>
        <taxon>Pentapetalae</taxon>
        <taxon>rosids</taxon>
        <taxon>fabids</taxon>
        <taxon>Fabales</taxon>
        <taxon>Fabaceae</taxon>
        <taxon>Papilionoideae</taxon>
        <taxon>50 kb inversion clade</taxon>
        <taxon>NPAAA clade</taxon>
        <taxon>Hologalegina</taxon>
        <taxon>IRL clade</taxon>
        <taxon>Fabeae</taxon>
        <taxon>Vicia</taxon>
    </lineage>
</organism>
<keyword evidence="1" id="KW-1133">Transmembrane helix</keyword>
<name>A0AAV0ZDG9_VICFA</name>